<dbReference type="EMBL" id="LBVC01000087">
    <property type="protein sequence ID" value="KKQ76063.1"/>
    <property type="molecule type" value="Genomic_DNA"/>
</dbReference>
<organism evidence="13 14">
    <name type="scientific">Candidatus Daviesbacteria bacterium GW2011_GWF2_38_6</name>
    <dbReference type="NCBI Taxonomy" id="1618432"/>
    <lineage>
        <taxon>Bacteria</taxon>
        <taxon>Candidatus Daviesiibacteriota</taxon>
    </lineage>
</organism>
<keyword evidence="5" id="KW-0133">Cell shape</keyword>
<reference evidence="13 14" key="1">
    <citation type="journal article" date="2015" name="Nature">
        <title>rRNA introns, odd ribosomes, and small enigmatic genomes across a large radiation of phyla.</title>
        <authorList>
            <person name="Brown C.T."/>
            <person name="Hug L.A."/>
            <person name="Thomas B.C."/>
            <person name="Sharon I."/>
            <person name="Castelle C.J."/>
            <person name="Singh A."/>
            <person name="Wilkins M.J."/>
            <person name="Williams K.H."/>
            <person name="Banfield J.F."/>
        </authorList>
    </citation>
    <scope>NUCLEOTIDE SEQUENCE [LARGE SCALE GENOMIC DNA]</scope>
</reference>
<keyword evidence="2" id="KW-0132">Cell division</keyword>
<evidence type="ECO:0000259" key="12">
    <source>
        <dbReference type="Pfam" id="PF04101"/>
    </source>
</evidence>
<sequence length="315" mass="35307">MKLLIAGGGTGGHLFPGVAIAQEFLSRGHHEILFVGTKKGIEAKVLPSLHYPLKFVSIDGLKGKNPLEKFITLCLIPISLIQSFFIIRQFNPDVILGVGGYASFPILWMAWVLRKKRAIQEQNFRPGLTNKILSLLVQKIFVSFDESVHYFPSQKSVVTGNPVRKFKSTSSIPHEKFTVFIFGGSQGAHSLNRALLEALPYLETLKNRIHLIHQTGKTDLKWVASTYFQQHWKADVYDFIDDIDRIYAQSDYVICRAGASSVAELAVLGKACLFVPYPYAAHNHQEANARAFEKKGATRVLLDWQLNGQQLAKEI</sequence>
<dbReference type="NCBIfam" id="TIGR01133">
    <property type="entry name" value="murG"/>
    <property type="match status" value="1"/>
</dbReference>
<evidence type="ECO:0000256" key="3">
    <source>
        <dbReference type="ARBA" id="ARBA00022676"/>
    </source>
</evidence>
<dbReference type="Proteomes" id="UP000034324">
    <property type="component" value="Unassembled WGS sequence"/>
</dbReference>
<evidence type="ECO:0000256" key="5">
    <source>
        <dbReference type="ARBA" id="ARBA00022960"/>
    </source>
</evidence>
<feature type="non-terminal residue" evidence="13">
    <location>
        <position position="315"/>
    </location>
</feature>
<comment type="caution">
    <text evidence="13">The sequence shown here is derived from an EMBL/GenBank/DDBJ whole genome shotgun (WGS) entry which is preliminary data.</text>
</comment>
<dbReference type="PANTHER" id="PTHR21015:SF22">
    <property type="entry name" value="GLYCOSYLTRANSFERASE"/>
    <property type="match status" value="1"/>
</dbReference>
<evidence type="ECO:0000256" key="4">
    <source>
        <dbReference type="ARBA" id="ARBA00022679"/>
    </source>
</evidence>
<protein>
    <submittedName>
        <fullName evidence="13">UDP-diphospho-muramoylpentapeptide beta-N-acetylglucosaminyltransferase</fullName>
    </submittedName>
</protein>
<evidence type="ECO:0000256" key="10">
    <source>
        <dbReference type="SAM" id="Phobius"/>
    </source>
</evidence>
<keyword evidence="8" id="KW-0131">Cell cycle</keyword>
<proteinExistence type="inferred from homology"/>
<keyword evidence="4 13" id="KW-0808">Transferase</keyword>
<dbReference type="Pfam" id="PF04101">
    <property type="entry name" value="Glyco_tran_28_C"/>
    <property type="match status" value="1"/>
</dbReference>
<evidence type="ECO:0000256" key="1">
    <source>
        <dbReference type="ARBA" id="ARBA00022475"/>
    </source>
</evidence>
<dbReference type="PANTHER" id="PTHR21015">
    <property type="entry name" value="UDP-N-ACETYLGLUCOSAMINE--N-ACETYLMURAMYL-(PENTAPEPTIDE) PYROPHOSPHORYL-UNDECAPRENOL N-ACETYLGLUCOSAMINE TRANSFERASE 1"/>
    <property type="match status" value="1"/>
</dbReference>
<gene>
    <name evidence="13" type="ORF">US99_C0087G0007</name>
</gene>
<dbReference type="InterPro" id="IPR004276">
    <property type="entry name" value="GlycoTrans_28_N"/>
</dbReference>
<keyword evidence="7 10" id="KW-0472">Membrane</keyword>
<dbReference type="SUPFAM" id="SSF53756">
    <property type="entry name" value="UDP-Glycosyltransferase/glycogen phosphorylase"/>
    <property type="match status" value="1"/>
</dbReference>
<name>A0A0G0K8R7_9BACT</name>
<evidence type="ECO:0000256" key="9">
    <source>
        <dbReference type="ARBA" id="ARBA00023316"/>
    </source>
</evidence>
<evidence type="ECO:0000256" key="8">
    <source>
        <dbReference type="ARBA" id="ARBA00023306"/>
    </source>
</evidence>
<dbReference type="HAMAP" id="MF_00033">
    <property type="entry name" value="MurG"/>
    <property type="match status" value="1"/>
</dbReference>
<feature type="transmembrane region" description="Helical" evidence="10">
    <location>
        <begin position="94"/>
        <end position="113"/>
    </location>
</feature>
<keyword evidence="6" id="KW-0573">Peptidoglycan synthesis</keyword>
<evidence type="ECO:0000256" key="7">
    <source>
        <dbReference type="ARBA" id="ARBA00023136"/>
    </source>
</evidence>
<evidence type="ECO:0000256" key="2">
    <source>
        <dbReference type="ARBA" id="ARBA00022618"/>
    </source>
</evidence>
<dbReference type="GO" id="GO:0071555">
    <property type="term" value="P:cell wall organization"/>
    <property type="evidence" value="ECO:0007669"/>
    <property type="project" value="UniProtKB-KW"/>
</dbReference>
<dbReference type="CDD" id="cd03785">
    <property type="entry name" value="GT28_MurG"/>
    <property type="match status" value="1"/>
</dbReference>
<dbReference type="InterPro" id="IPR007235">
    <property type="entry name" value="Glyco_trans_28_C"/>
</dbReference>
<keyword evidence="10" id="KW-0812">Transmembrane</keyword>
<dbReference type="GO" id="GO:0005975">
    <property type="term" value="P:carbohydrate metabolic process"/>
    <property type="evidence" value="ECO:0007669"/>
    <property type="project" value="InterPro"/>
</dbReference>
<dbReference type="GO" id="GO:0051301">
    <property type="term" value="P:cell division"/>
    <property type="evidence" value="ECO:0007669"/>
    <property type="project" value="UniProtKB-KW"/>
</dbReference>
<feature type="domain" description="Glycosyltransferase family 28 N-terminal" evidence="11">
    <location>
        <begin position="4"/>
        <end position="141"/>
    </location>
</feature>
<dbReference type="GO" id="GO:0008360">
    <property type="term" value="P:regulation of cell shape"/>
    <property type="evidence" value="ECO:0007669"/>
    <property type="project" value="UniProtKB-KW"/>
</dbReference>
<keyword evidence="3 13" id="KW-0328">Glycosyltransferase</keyword>
<evidence type="ECO:0000259" key="11">
    <source>
        <dbReference type="Pfam" id="PF03033"/>
    </source>
</evidence>
<feature type="domain" description="Glycosyl transferase family 28 C-terminal" evidence="12">
    <location>
        <begin position="178"/>
        <end position="315"/>
    </location>
</feature>
<keyword evidence="9" id="KW-0961">Cell wall biogenesis/degradation</keyword>
<dbReference type="GO" id="GO:0009252">
    <property type="term" value="P:peptidoglycan biosynthetic process"/>
    <property type="evidence" value="ECO:0007669"/>
    <property type="project" value="UniProtKB-KW"/>
</dbReference>
<dbReference type="InterPro" id="IPR006009">
    <property type="entry name" value="GlcNAc_MurG"/>
</dbReference>
<dbReference type="AlphaFoldDB" id="A0A0G0K8R7"/>
<dbReference type="GO" id="GO:0050511">
    <property type="term" value="F:undecaprenyldiphospho-muramoylpentapeptide beta-N-acetylglucosaminyltransferase activity"/>
    <property type="evidence" value="ECO:0007669"/>
    <property type="project" value="InterPro"/>
</dbReference>
<dbReference type="Pfam" id="PF03033">
    <property type="entry name" value="Glyco_transf_28"/>
    <property type="match status" value="1"/>
</dbReference>
<evidence type="ECO:0000256" key="6">
    <source>
        <dbReference type="ARBA" id="ARBA00022984"/>
    </source>
</evidence>
<keyword evidence="10" id="KW-1133">Transmembrane helix</keyword>
<dbReference type="Gene3D" id="3.40.50.2000">
    <property type="entry name" value="Glycogen Phosphorylase B"/>
    <property type="match status" value="2"/>
</dbReference>
<keyword evidence="1" id="KW-1003">Cell membrane</keyword>
<accession>A0A0G0K8R7</accession>
<evidence type="ECO:0000313" key="13">
    <source>
        <dbReference type="EMBL" id="KKQ76063.1"/>
    </source>
</evidence>
<evidence type="ECO:0000313" key="14">
    <source>
        <dbReference type="Proteomes" id="UP000034324"/>
    </source>
</evidence>